<dbReference type="Proteomes" id="UP001218362">
    <property type="component" value="Chromosome"/>
</dbReference>
<reference evidence="2" key="1">
    <citation type="submission" date="2023-03" db="EMBL/GenBank/DDBJ databases">
        <title>Andean soil-derived lignocellulolytic bacterial consortium as a source of novel taxa and putative plastic-active enzymes.</title>
        <authorList>
            <person name="Diaz-Garcia L."/>
            <person name="Chuvochina M."/>
            <person name="Feuerriegel G."/>
            <person name="Bunk B."/>
            <person name="Sproer C."/>
            <person name="Streit W.R."/>
            <person name="Rodriguez L.M."/>
            <person name="Overmann J."/>
            <person name="Jimenez D.J."/>
        </authorList>
    </citation>
    <scope>NUCLEOTIDE SEQUENCE</scope>
    <source>
        <strain evidence="2">MAG 26</strain>
    </source>
</reference>
<keyword evidence="1" id="KW-1133">Transmembrane helix</keyword>
<dbReference type="EMBL" id="CP119316">
    <property type="protein sequence ID" value="WEK48317.1"/>
    <property type="molecule type" value="Genomic_DNA"/>
</dbReference>
<evidence type="ECO:0008006" key="4">
    <source>
        <dbReference type="Google" id="ProtNLM"/>
    </source>
</evidence>
<feature type="transmembrane region" description="Helical" evidence="1">
    <location>
        <begin position="91"/>
        <end position="113"/>
    </location>
</feature>
<feature type="transmembrane region" description="Helical" evidence="1">
    <location>
        <begin position="20"/>
        <end position="40"/>
    </location>
</feature>
<sequence length="127" mass="13118">MTVGRHLGNKRGGTAAKRAVLGFAVVLAFLLQSFVTATHVHNPATAGSVAASAHFAAKQPGHQRAPVEPASNCPICHAVAQSGNFLTPAPIVFALAPSAAIWLYSATFGNSALSRRSHAWQSRAPPA</sequence>
<dbReference type="KEGG" id="acob:P0Y56_08500"/>
<dbReference type="AlphaFoldDB" id="A0AAJ5XBA7"/>
<gene>
    <name evidence="2" type="ORF">P0Y56_08500</name>
</gene>
<evidence type="ECO:0000313" key="2">
    <source>
        <dbReference type="EMBL" id="WEK48317.1"/>
    </source>
</evidence>
<keyword evidence="1" id="KW-0472">Membrane</keyword>
<evidence type="ECO:0000256" key="1">
    <source>
        <dbReference type="SAM" id="Phobius"/>
    </source>
</evidence>
<keyword evidence="1" id="KW-0812">Transmembrane</keyword>
<evidence type="ECO:0000313" key="3">
    <source>
        <dbReference type="Proteomes" id="UP001218362"/>
    </source>
</evidence>
<accession>A0AAJ5XBA7</accession>
<protein>
    <recommendedName>
        <fullName evidence="4">DUF2946 domain-containing protein</fullName>
    </recommendedName>
</protein>
<proteinExistence type="predicted"/>
<organism evidence="2 3">
    <name type="scientific">Candidatus Andeanibacterium colombiense</name>
    <dbReference type="NCBI Taxonomy" id="3121345"/>
    <lineage>
        <taxon>Bacteria</taxon>
        <taxon>Pseudomonadati</taxon>
        <taxon>Pseudomonadota</taxon>
        <taxon>Alphaproteobacteria</taxon>
        <taxon>Sphingomonadales</taxon>
        <taxon>Sphingomonadaceae</taxon>
        <taxon>Candidatus Andeanibacterium</taxon>
    </lineage>
</organism>
<name>A0AAJ5XBA7_9SPHN</name>